<evidence type="ECO:0000256" key="2">
    <source>
        <dbReference type="ARBA" id="ARBA00022475"/>
    </source>
</evidence>
<organism evidence="8 9">
    <name type="scientific">Microterricola viridarii</name>
    <dbReference type="NCBI Taxonomy" id="412690"/>
    <lineage>
        <taxon>Bacteria</taxon>
        <taxon>Bacillati</taxon>
        <taxon>Actinomycetota</taxon>
        <taxon>Actinomycetes</taxon>
        <taxon>Micrococcales</taxon>
        <taxon>Microbacteriaceae</taxon>
        <taxon>Microterricola</taxon>
    </lineage>
</organism>
<evidence type="ECO:0000256" key="3">
    <source>
        <dbReference type="ARBA" id="ARBA00022692"/>
    </source>
</evidence>
<name>A0A1H1ZAQ9_9MICO</name>
<keyword evidence="5 6" id="KW-0472">Membrane</keyword>
<dbReference type="EMBL" id="LT629742">
    <property type="protein sequence ID" value="SDT30296.1"/>
    <property type="molecule type" value="Genomic_DNA"/>
</dbReference>
<dbReference type="STRING" id="412690.SAMN04489834_3369"/>
<keyword evidence="3 6" id="KW-0812">Transmembrane</keyword>
<dbReference type="AlphaFoldDB" id="A0A1H1ZAQ9"/>
<dbReference type="GO" id="GO:0005886">
    <property type="term" value="C:plasma membrane"/>
    <property type="evidence" value="ECO:0007669"/>
    <property type="project" value="UniProtKB-SubCell"/>
</dbReference>
<evidence type="ECO:0000256" key="6">
    <source>
        <dbReference type="SAM" id="Phobius"/>
    </source>
</evidence>
<feature type="domain" description="Cardiolipin synthase N-terminal" evidence="7">
    <location>
        <begin position="53"/>
        <end position="95"/>
    </location>
</feature>
<proteinExistence type="predicted"/>
<evidence type="ECO:0000256" key="4">
    <source>
        <dbReference type="ARBA" id="ARBA00022989"/>
    </source>
</evidence>
<dbReference type="Pfam" id="PF13396">
    <property type="entry name" value="PLDc_N"/>
    <property type="match status" value="1"/>
</dbReference>
<protein>
    <submittedName>
        <fullName evidence="8">Phospholipase_D-nuclease N-terminal</fullName>
    </submittedName>
</protein>
<gene>
    <name evidence="8" type="ORF">SAMN04489834_3369</name>
</gene>
<evidence type="ECO:0000256" key="1">
    <source>
        <dbReference type="ARBA" id="ARBA00004651"/>
    </source>
</evidence>
<dbReference type="InterPro" id="IPR027379">
    <property type="entry name" value="CLS_N"/>
</dbReference>
<reference evidence="9" key="1">
    <citation type="submission" date="2016-10" db="EMBL/GenBank/DDBJ databases">
        <authorList>
            <person name="Varghese N."/>
            <person name="Submissions S."/>
        </authorList>
    </citation>
    <scope>NUCLEOTIDE SEQUENCE [LARGE SCALE GENOMIC DNA]</scope>
    <source>
        <strain evidence="9">DSM 21772</strain>
    </source>
</reference>
<keyword evidence="4 6" id="KW-1133">Transmembrane helix</keyword>
<keyword evidence="2" id="KW-1003">Cell membrane</keyword>
<comment type="subcellular location">
    <subcellularLocation>
        <location evidence="1">Cell membrane</location>
        <topology evidence="1">Multi-pass membrane protein</topology>
    </subcellularLocation>
</comment>
<evidence type="ECO:0000313" key="9">
    <source>
        <dbReference type="Proteomes" id="UP000181956"/>
    </source>
</evidence>
<evidence type="ECO:0000256" key="5">
    <source>
        <dbReference type="ARBA" id="ARBA00023136"/>
    </source>
</evidence>
<evidence type="ECO:0000313" key="8">
    <source>
        <dbReference type="EMBL" id="SDT30296.1"/>
    </source>
</evidence>
<evidence type="ECO:0000259" key="7">
    <source>
        <dbReference type="Pfam" id="PF13396"/>
    </source>
</evidence>
<dbReference type="Proteomes" id="UP000181956">
    <property type="component" value="Chromosome I"/>
</dbReference>
<sequence length="158" mass="17623">MEFEGGAAQSHGPIVSGTGAAERVCLERKATDMDFWGIVGFFFWTWVFVCYLVLLFWVLADLFRDHELNGWWKALWIICLIFVPFVTALIYLITRGASMNERSARARYADAPVAEDYSKPEPSRTPAADIAQAKELMDAGTITPGEFDALKAKAMGGY</sequence>
<feature type="transmembrane region" description="Helical" evidence="6">
    <location>
        <begin position="71"/>
        <end position="93"/>
    </location>
</feature>
<feature type="transmembrane region" description="Helical" evidence="6">
    <location>
        <begin position="35"/>
        <end position="59"/>
    </location>
</feature>
<keyword evidence="9" id="KW-1185">Reference proteome</keyword>
<accession>A0A1H1ZAQ9</accession>